<dbReference type="EMBL" id="CADEPI010000353">
    <property type="protein sequence ID" value="CAB3384492.1"/>
    <property type="molecule type" value="Genomic_DNA"/>
</dbReference>
<dbReference type="SUPFAM" id="SSF48403">
    <property type="entry name" value="Ankyrin repeat"/>
    <property type="match status" value="1"/>
</dbReference>
<evidence type="ECO:0000256" key="1">
    <source>
        <dbReference type="ARBA" id="ARBA00022737"/>
    </source>
</evidence>
<evidence type="ECO:0000313" key="5">
    <source>
        <dbReference type="Proteomes" id="UP000494165"/>
    </source>
</evidence>
<evidence type="ECO:0000256" key="3">
    <source>
        <dbReference type="PROSITE-ProRule" id="PRU00023"/>
    </source>
</evidence>
<reference evidence="4 5" key="1">
    <citation type="submission" date="2020-04" db="EMBL/GenBank/DDBJ databases">
        <authorList>
            <person name="Alioto T."/>
            <person name="Alioto T."/>
            <person name="Gomez Garrido J."/>
        </authorList>
    </citation>
    <scope>NUCLEOTIDE SEQUENCE [LARGE SCALE GENOMIC DNA]</scope>
</reference>
<feature type="repeat" description="ANK" evidence="3">
    <location>
        <begin position="297"/>
        <end position="329"/>
    </location>
</feature>
<dbReference type="Gene3D" id="1.25.40.20">
    <property type="entry name" value="Ankyrin repeat-containing domain"/>
    <property type="match status" value="2"/>
</dbReference>
<dbReference type="PANTHER" id="PTHR24198">
    <property type="entry name" value="ANKYRIN REPEAT AND PROTEIN KINASE DOMAIN-CONTAINING PROTEIN"/>
    <property type="match status" value="1"/>
</dbReference>
<dbReference type="InterPro" id="IPR002110">
    <property type="entry name" value="Ankyrin_rpt"/>
</dbReference>
<name>A0A8S1DWJ2_9INSE</name>
<dbReference type="PANTHER" id="PTHR24198:SF165">
    <property type="entry name" value="ANKYRIN REPEAT-CONTAINING PROTEIN-RELATED"/>
    <property type="match status" value="1"/>
</dbReference>
<keyword evidence="1" id="KW-0677">Repeat</keyword>
<dbReference type="OrthoDB" id="6437551at2759"/>
<keyword evidence="2 3" id="KW-0040">ANK repeat</keyword>
<dbReference type="Pfam" id="PF12796">
    <property type="entry name" value="Ank_2"/>
    <property type="match status" value="2"/>
</dbReference>
<dbReference type="Pfam" id="PF00023">
    <property type="entry name" value="Ank"/>
    <property type="match status" value="1"/>
</dbReference>
<keyword evidence="5" id="KW-1185">Reference proteome</keyword>
<evidence type="ECO:0000256" key="2">
    <source>
        <dbReference type="ARBA" id="ARBA00023043"/>
    </source>
</evidence>
<comment type="caution">
    <text evidence="4">The sequence shown here is derived from an EMBL/GenBank/DDBJ whole genome shotgun (WGS) entry which is preliminary data.</text>
</comment>
<dbReference type="PROSITE" id="PS50088">
    <property type="entry name" value="ANK_REPEAT"/>
    <property type="match status" value="1"/>
</dbReference>
<dbReference type="Proteomes" id="UP000494165">
    <property type="component" value="Unassembled WGS sequence"/>
</dbReference>
<organism evidence="4 5">
    <name type="scientific">Cloeon dipterum</name>
    <dbReference type="NCBI Taxonomy" id="197152"/>
    <lineage>
        <taxon>Eukaryota</taxon>
        <taxon>Metazoa</taxon>
        <taxon>Ecdysozoa</taxon>
        <taxon>Arthropoda</taxon>
        <taxon>Hexapoda</taxon>
        <taxon>Insecta</taxon>
        <taxon>Pterygota</taxon>
        <taxon>Palaeoptera</taxon>
        <taxon>Ephemeroptera</taxon>
        <taxon>Pisciforma</taxon>
        <taxon>Baetidae</taxon>
        <taxon>Cloeon</taxon>
    </lineage>
</organism>
<gene>
    <name evidence="4" type="ORF">CLODIP_2_CD15310</name>
</gene>
<proteinExistence type="predicted"/>
<protein>
    <submittedName>
        <fullName evidence="4">Uncharacterized protein</fullName>
    </submittedName>
</protein>
<sequence>MLKKFTSFSEGKVEQFEVQIEGIELSKGENTKTLRKSKSTEKMSFHPNNEEEQLFREETLINEKIVKLMLSRTDEGSKVSRDVVKDIHKFHRKWSVYGKDVPALVYAAGYSNKYVCRWLVRVGGANVAARCKKSGGTALHYAVWNSHSVEDTLRFLSSLDLDYYARDFCDKTALFYALEKPNMEAATILMEKMEFGAEDLIKSKEYDVKVFLEYCDPERIMNFVKDGKTLLHLAAEFGDVELCQWMVDEKGQNPHASNLKTLATVLHYAAKNKKNGHRIINYFGEQLKYLKDETNKFNKTPLHCALKKENLSAAQALINIGASLLIKRKEKSYLHYCLKRNKLKSAGFLLQCNNNLTDEIEDWNVMLASTFVSIHSGNKKMLNWWAYDKRVHELDCEAASASLLDLTFN</sequence>
<accession>A0A8S1DWJ2</accession>
<dbReference type="AlphaFoldDB" id="A0A8S1DWJ2"/>
<evidence type="ECO:0000313" key="4">
    <source>
        <dbReference type="EMBL" id="CAB3384492.1"/>
    </source>
</evidence>
<dbReference type="InterPro" id="IPR036770">
    <property type="entry name" value="Ankyrin_rpt-contain_sf"/>
</dbReference>
<dbReference type="SMART" id="SM00248">
    <property type="entry name" value="ANK"/>
    <property type="match status" value="6"/>
</dbReference>